<dbReference type="InterPro" id="IPR005174">
    <property type="entry name" value="KIB1-4_b-propeller"/>
</dbReference>
<evidence type="ECO:0000259" key="1">
    <source>
        <dbReference type="Pfam" id="PF03478"/>
    </source>
</evidence>
<evidence type="ECO:0000313" key="3">
    <source>
        <dbReference type="Proteomes" id="UP000008021"/>
    </source>
</evidence>
<dbReference type="HOGENOM" id="CLU_040241_2_0_1"/>
<dbReference type="EnsemblPlants" id="OMERI03G22870.1">
    <property type="protein sequence ID" value="OMERI03G22870.1"/>
    <property type="gene ID" value="OMERI03G22870"/>
</dbReference>
<protein>
    <recommendedName>
        <fullName evidence="1">KIB1-4 beta-propeller domain-containing protein</fullName>
    </recommendedName>
</protein>
<evidence type="ECO:0000313" key="2">
    <source>
        <dbReference type="EnsemblPlants" id="OMERI03G22870.1"/>
    </source>
</evidence>
<dbReference type="STRING" id="40149.A0A0E0D3G8"/>
<dbReference type="Pfam" id="PF03478">
    <property type="entry name" value="Beta-prop_KIB1-4"/>
    <property type="match status" value="1"/>
</dbReference>
<accession>A0A0E0D3G8</accession>
<feature type="domain" description="KIB1-4 beta-propeller" evidence="1">
    <location>
        <begin position="113"/>
        <end position="363"/>
    </location>
</feature>
<name>A0A0E0D3G8_9ORYZ</name>
<dbReference type="PANTHER" id="PTHR33165:SF72">
    <property type="entry name" value="F-BOX DOMAIN-CONTAINING PROTEIN"/>
    <property type="match status" value="1"/>
</dbReference>
<dbReference type="Proteomes" id="UP000008021">
    <property type="component" value="Chromosome 3"/>
</dbReference>
<dbReference type="PANTHER" id="PTHR33165">
    <property type="entry name" value="F-BOX DOMAIN CONTAINING PROTEIN-LIKE-RELATED"/>
    <property type="match status" value="1"/>
</dbReference>
<reference evidence="2" key="2">
    <citation type="submission" date="2018-05" db="EMBL/GenBank/DDBJ databases">
        <title>OmerRS3 (Oryza meridionalis Reference Sequence Version 3).</title>
        <authorList>
            <person name="Zhang J."/>
            <person name="Kudrna D."/>
            <person name="Lee S."/>
            <person name="Talag J."/>
            <person name="Welchert J."/>
            <person name="Wing R.A."/>
        </authorList>
    </citation>
    <scope>NUCLEOTIDE SEQUENCE [LARGE SCALE GENOMIC DNA]</scope>
    <source>
        <strain evidence="2">cv. OR44</strain>
    </source>
</reference>
<organism evidence="2">
    <name type="scientific">Oryza meridionalis</name>
    <dbReference type="NCBI Taxonomy" id="40149"/>
    <lineage>
        <taxon>Eukaryota</taxon>
        <taxon>Viridiplantae</taxon>
        <taxon>Streptophyta</taxon>
        <taxon>Embryophyta</taxon>
        <taxon>Tracheophyta</taxon>
        <taxon>Spermatophyta</taxon>
        <taxon>Magnoliopsida</taxon>
        <taxon>Liliopsida</taxon>
        <taxon>Poales</taxon>
        <taxon>Poaceae</taxon>
        <taxon>BOP clade</taxon>
        <taxon>Oryzoideae</taxon>
        <taxon>Oryzeae</taxon>
        <taxon>Oryzinae</taxon>
        <taxon>Oryza</taxon>
    </lineage>
</organism>
<dbReference type="AlphaFoldDB" id="A0A0E0D3G8"/>
<keyword evidence="3" id="KW-1185">Reference proteome</keyword>
<reference evidence="2" key="1">
    <citation type="submission" date="2015-04" db="UniProtKB">
        <authorList>
            <consortium name="EnsemblPlants"/>
        </authorList>
    </citation>
    <scope>IDENTIFICATION</scope>
</reference>
<dbReference type="eggNOG" id="ENOG502SP2T">
    <property type="taxonomic scope" value="Eukaryota"/>
</dbReference>
<proteinExistence type="predicted"/>
<sequence length="485" mass="53397">MDVQGKRKAGACRLGGGKRRAVAVVEVEERDWTSLHGDIANHIAERLLAGDGGVKDYMAFRAVCSHWRASTDTPWDPTLADPRFRPRDWIPICENIGLRPADAGWIAYLHAATGKVRRGMLPEAVRGHRIVGFTDGLVVLLDTRTAAIRVVHPFTRVTVHLPTLAIFFHTVLRLHPSFSMDSFIWMNAFVCAAAGRPASIAVVITFPDMPLVITAQPGSKSWSMVHTDLNLSTTLPFNGRLYGMTQGNNQLVQVYPGTNNPASPAAAAAIIVAQVPNGISDRPSNCVYYLVETMASMLLVVLHKNANNSATGFTLLAVDLCRGKLTPVTGLGGDKALFLGHDRCVSVSSKNLPSIVGNTIHFAMPGRNPVTEYSFDDSLFKKPATLSQLHNGVRPIRWPVRPYTLADHLITYCHHREWTRGLMFHEFYYVPVSYSKLREIIAAQDSKVVVPELIERNGELTVMEPVELSPKATPLLAIPLSYLNR</sequence>
<dbReference type="Gramene" id="OMERI03G22870.1">
    <property type="protein sequence ID" value="OMERI03G22870.1"/>
    <property type="gene ID" value="OMERI03G22870"/>
</dbReference>